<dbReference type="Pfam" id="PF10926">
    <property type="entry name" value="DUF2800"/>
    <property type="match status" value="1"/>
</dbReference>
<proteinExistence type="predicted"/>
<protein>
    <recommendedName>
        <fullName evidence="2">DUF2800 domain-containing protein</fullName>
    </recommendedName>
</protein>
<dbReference type="InterPro" id="IPR021229">
    <property type="entry name" value="DUF2800"/>
</dbReference>
<sequence length="379" mass="43252">MPPNKHAVLSASSSNRWLHCNPSARLELEFEDRETSAASEGTAAHALCEHKLKRRFKLRSDRPVSHWDNDEMEQYTDEYVDFVMEQVIRERRRDENTQVLIEQRLDFSCFVPDGFGTGDCLIVSRGRLHIIDFKYGQGVLVDAVDNPQMKLYALGALEQFGEQYQIKKVKMTIFQPRRENVSTWEMTAFKLKTWAKKDLKPKAERAFKGEGEYCPGEWCLFCKAAVKCRARAEDKLRLAQTEFKLPPLLTDSEIEQVLSKLPDLKKWADEIQEYALQAALGGKEWSGFKLVEGRSVRKYADEAKVADAAKAAGYNDIYKQSLISVTEMERLMGKKDFEKILGGLVVKPQGKPALVPETDKRPAINVSAKNDFDEIKGDF</sequence>
<dbReference type="Gene3D" id="3.90.320.10">
    <property type="match status" value="1"/>
</dbReference>
<evidence type="ECO:0008006" key="2">
    <source>
        <dbReference type="Google" id="ProtNLM"/>
    </source>
</evidence>
<evidence type="ECO:0000313" key="1">
    <source>
        <dbReference type="EMBL" id="DAE04690.1"/>
    </source>
</evidence>
<accession>A0A8S5PCI8</accession>
<dbReference type="InterPro" id="IPR011604">
    <property type="entry name" value="PDDEXK-like_dom_sf"/>
</dbReference>
<reference evidence="1" key="1">
    <citation type="journal article" date="2021" name="Proc. Natl. Acad. Sci. U.S.A.">
        <title>A Catalog of Tens of Thousands of Viruses from Human Metagenomes Reveals Hidden Associations with Chronic Diseases.</title>
        <authorList>
            <person name="Tisza M.J."/>
            <person name="Buck C.B."/>
        </authorList>
    </citation>
    <scope>NUCLEOTIDE SEQUENCE</scope>
    <source>
        <strain evidence="1">CtFSL3</strain>
    </source>
</reference>
<dbReference type="EMBL" id="BK015393">
    <property type="protein sequence ID" value="DAE04690.1"/>
    <property type="molecule type" value="Genomic_DNA"/>
</dbReference>
<name>A0A8S5PCI8_9CAUD</name>
<organism evidence="1">
    <name type="scientific">Siphoviridae sp. ctFSL3</name>
    <dbReference type="NCBI Taxonomy" id="2825404"/>
    <lineage>
        <taxon>Viruses</taxon>
        <taxon>Duplodnaviria</taxon>
        <taxon>Heunggongvirae</taxon>
        <taxon>Uroviricota</taxon>
        <taxon>Caudoviricetes</taxon>
    </lineage>
</organism>